<gene>
    <name evidence="2" type="ORF">RxyAA322_05500</name>
</gene>
<evidence type="ECO:0000256" key="1">
    <source>
        <dbReference type="SAM" id="MobiDB-lite"/>
    </source>
</evidence>
<feature type="compositionally biased region" description="Basic and acidic residues" evidence="1">
    <location>
        <begin position="20"/>
        <end position="37"/>
    </location>
</feature>
<organism evidence="2 3">
    <name type="scientific">Rubrobacter xylanophilus</name>
    <dbReference type="NCBI Taxonomy" id="49319"/>
    <lineage>
        <taxon>Bacteria</taxon>
        <taxon>Bacillati</taxon>
        <taxon>Actinomycetota</taxon>
        <taxon>Rubrobacteria</taxon>
        <taxon>Rubrobacterales</taxon>
        <taxon>Rubrobacteraceae</taxon>
        <taxon>Rubrobacter</taxon>
    </lineage>
</organism>
<evidence type="ECO:0000313" key="3">
    <source>
        <dbReference type="Proteomes" id="UP000318065"/>
    </source>
</evidence>
<accession>A0A510HFI8</accession>
<evidence type="ECO:0000313" key="2">
    <source>
        <dbReference type="EMBL" id="BBL78696.1"/>
    </source>
</evidence>
<dbReference type="AlphaFoldDB" id="A0A510HFI8"/>
<keyword evidence="3" id="KW-1185">Reference proteome</keyword>
<dbReference type="Proteomes" id="UP000318065">
    <property type="component" value="Chromosome"/>
</dbReference>
<sequence>MRHEADPARIPDQQPGPEPPGDHPHANNDEQRRREIPEYLAHASLRSALSAIEA</sequence>
<reference evidence="2" key="1">
    <citation type="journal article" date="2019" name="Microbiol. Resour. Announc.">
        <title>Complete Genome Sequence of Rubrobacter xylanophilus Strain AA3-22, Isolated from Arima Onsen in Japan.</title>
        <authorList>
            <person name="Tomariguchi N."/>
            <person name="Miyazaki K."/>
        </authorList>
    </citation>
    <scope>NUCLEOTIDE SEQUENCE [LARGE SCALE GENOMIC DNA]</scope>
    <source>
        <strain evidence="2">AA3-22</strain>
    </source>
</reference>
<name>A0A510HFI8_9ACTN</name>
<dbReference type="EMBL" id="AP019791">
    <property type="protein sequence ID" value="BBL78696.1"/>
    <property type="molecule type" value="Genomic_DNA"/>
</dbReference>
<protein>
    <submittedName>
        <fullName evidence="2">Uncharacterized protein</fullName>
    </submittedName>
</protein>
<feature type="region of interest" description="Disordered" evidence="1">
    <location>
        <begin position="1"/>
        <end position="38"/>
    </location>
</feature>
<proteinExistence type="predicted"/>